<keyword evidence="3 4" id="KW-0663">Pyridoxal phosphate</keyword>
<dbReference type="PANTHER" id="PTHR21152:SF40">
    <property type="entry name" value="ALANINE--GLYOXYLATE AMINOTRANSFERASE"/>
    <property type="match status" value="1"/>
</dbReference>
<keyword evidence="6" id="KW-0032">Aminotransferase</keyword>
<evidence type="ECO:0000313" key="7">
    <source>
        <dbReference type="Proteomes" id="UP001403385"/>
    </source>
</evidence>
<feature type="modified residue" description="N6-(pyridoxal phosphate)lysine" evidence="4">
    <location>
        <position position="190"/>
    </location>
</feature>
<dbReference type="Gene3D" id="3.40.640.10">
    <property type="entry name" value="Type I PLP-dependent aspartate aminotransferase-like (Major domain)"/>
    <property type="match status" value="1"/>
</dbReference>
<dbReference type="Gene3D" id="3.90.1150.10">
    <property type="entry name" value="Aspartate Aminotransferase, domain 1"/>
    <property type="match status" value="1"/>
</dbReference>
<protein>
    <submittedName>
        <fullName evidence="6">Aminotransferase class V-fold PLP-dependent enzyme</fullName>
    </submittedName>
</protein>
<reference evidence="6 7" key="1">
    <citation type="submission" date="2024-04" db="EMBL/GenBank/DDBJ databases">
        <title>Novel genus in family Flammeovirgaceae.</title>
        <authorList>
            <person name="Nguyen T.H."/>
            <person name="Vuong T.Q."/>
            <person name="Le H."/>
            <person name="Kim S.-G."/>
        </authorList>
    </citation>
    <scope>NUCLEOTIDE SEQUENCE [LARGE SCALE GENOMIC DNA]</scope>
    <source>
        <strain evidence="6 7">JCM 23209</strain>
    </source>
</reference>
<dbReference type="GO" id="GO:0008453">
    <property type="term" value="F:alanine-glyoxylate transaminase activity"/>
    <property type="evidence" value="ECO:0007669"/>
    <property type="project" value="TreeGrafter"/>
</dbReference>
<evidence type="ECO:0000256" key="4">
    <source>
        <dbReference type="PIRSR" id="PIRSR000524-50"/>
    </source>
</evidence>
<feature type="domain" description="Aminotransferase class V" evidence="5">
    <location>
        <begin position="31"/>
        <end position="328"/>
    </location>
</feature>
<keyword evidence="6" id="KW-0808">Transferase</keyword>
<dbReference type="InterPro" id="IPR024169">
    <property type="entry name" value="SP_NH2Trfase/AEP_transaminase"/>
</dbReference>
<dbReference type="InterPro" id="IPR015422">
    <property type="entry name" value="PyrdxlP-dep_Trfase_small"/>
</dbReference>
<evidence type="ECO:0000256" key="1">
    <source>
        <dbReference type="ARBA" id="ARBA00001933"/>
    </source>
</evidence>
<evidence type="ECO:0000259" key="5">
    <source>
        <dbReference type="Pfam" id="PF00266"/>
    </source>
</evidence>
<dbReference type="Pfam" id="PF00266">
    <property type="entry name" value="Aminotran_5"/>
    <property type="match status" value="1"/>
</dbReference>
<sequence>MSKNIYLTPGPSELYFTVQDHLKTAIQEDVCSISHRSQAFMDIYQNTAARVKELLGVPEEYYLVFTNTATEVWERLIQNCAEKQTYHLVNGSFSKRFYEFSGLLGRKATKLDVPFGEGFDIDQVVVPEEAEMICVTQNETSSGAALPVDAIYQLREKYPDQLIAVDAVSSVPYLNIDYRKIDSLFFSVQKGMGLPAGLGVWIFNQRCVEKANSLEAKGLSIGTYHSIPSLLEKAVKHQTPATPNVLGIYLLGKVCEDMLRRGVEQIRQEVEHKAALTYNFFEAHPNFECFVQKKEHQSQTVLVANLVNCTFQQVSEYLKPHLLQVGSGYGKWKTSQIRIANFPTHSKETFFKLLDLLQEFKA</sequence>
<dbReference type="GO" id="GO:0004760">
    <property type="term" value="F:L-serine-pyruvate transaminase activity"/>
    <property type="evidence" value="ECO:0007669"/>
    <property type="project" value="TreeGrafter"/>
</dbReference>
<comment type="caution">
    <text evidence="6">The sequence shown here is derived from an EMBL/GenBank/DDBJ whole genome shotgun (WGS) entry which is preliminary data.</text>
</comment>
<dbReference type="InterPro" id="IPR000192">
    <property type="entry name" value="Aminotrans_V_dom"/>
</dbReference>
<dbReference type="PIRSF" id="PIRSF000524">
    <property type="entry name" value="SPT"/>
    <property type="match status" value="1"/>
</dbReference>
<dbReference type="InterPro" id="IPR015421">
    <property type="entry name" value="PyrdxlP-dep_Trfase_major"/>
</dbReference>
<evidence type="ECO:0000256" key="2">
    <source>
        <dbReference type="ARBA" id="ARBA00009236"/>
    </source>
</evidence>
<dbReference type="InterPro" id="IPR015424">
    <property type="entry name" value="PyrdxlP-dep_Trfase"/>
</dbReference>
<comment type="cofactor">
    <cofactor evidence="1 4">
        <name>pyridoxal 5'-phosphate</name>
        <dbReference type="ChEBI" id="CHEBI:597326"/>
    </cofactor>
</comment>
<name>A0AAW9S5M2_9BACT</name>
<evidence type="ECO:0000256" key="3">
    <source>
        <dbReference type="ARBA" id="ARBA00022898"/>
    </source>
</evidence>
<dbReference type="GO" id="GO:0019265">
    <property type="term" value="P:glycine biosynthetic process, by transamination of glyoxylate"/>
    <property type="evidence" value="ECO:0007669"/>
    <property type="project" value="TreeGrafter"/>
</dbReference>
<dbReference type="PANTHER" id="PTHR21152">
    <property type="entry name" value="AMINOTRANSFERASE CLASS V"/>
    <property type="match status" value="1"/>
</dbReference>
<organism evidence="6 7">
    <name type="scientific">Rapidithrix thailandica</name>
    <dbReference type="NCBI Taxonomy" id="413964"/>
    <lineage>
        <taxon>Bacteria</taxon>
        <taxon>Pseudomonadati</taxon>
        <taxon>Bacteroidota</taxon>
        <taxon>Cytophagia</taxon>
        <taxon>Cytophagales</taxon>
        <taxon>Flammeovirgaceae</taxon>
        <taxon>Rapidithrix</taxon>
    </lineage>
</organism>
<comment type="similarity">
    <text evidence="2">Belongs to the class-V pyridoxal-phosphate-dependent aminotransferase family.</text>
</comment>
<dbReference type="Proteomes" id="UP001403385">
    <property type="component" value="Unassembled WGS sequence"/>
</dbReference>
<gene>
    <name evidence="6" type="ORF">AAG747_14640</name>
</gene>
<proteinExistence type="inferred from homology"/>
<evidence type="ECO:0000313" key="6">
    <source>
        <dbReference type="EMBL" id="MEN7549158.1"/>
    </source>
</evidence>
<keyword evidence="7" id="KW-1185">Reference proteome</keyword>
<dbReference type="SUPFAM" id="SSF53383">
    <property type="entry name" value="PLP-dependent transferases"/>
    <property type="match status" value="1"/>
</dbReference>
<accession>A0AAW9S5M2</accession>
<dbReference type="AlphaFoldDB" id="A0AAW9S5M2"/>
<dbReference type="EMBL" id="JBDKWZ010000007">
    <property type="protein sequence ID" value="MEN7549158.1"/>
    <property type="molecule type" value="Genomic_DNA"/>
</dbReference>
<dbReference type="RefSeq" id="WP_346821927.1">
    <property type="nucleotide sequence ID" value="NZ_JBDKWZ010000007.1"/>
</dbReference>